<evidence type="ECO:0000256" key="6">
    <source>
        <dbReference type="ARBA" id="ARBA00022679"/>
    </source>
</evidence>
<evidence type="ECO:0000313" key="11">
    <source>
        <dbReference type="EMBL" id="SEM06185.1"/>
    </source>
</evidence>
<dbReference type="PANTHER" id="PTHR32438:SF5">
    <property type="entry name" value="4-ALPHA-GLUCANOTRANSFERASE DPE1, CHLOROPLASTIC_AMYLOPLASTIC"/>
    <property type="match status" value="1"/>
</dbReference>
<dbReference type="AlphaFoldDB" id="A0A1H7VBA1"/>
<evidence type="ECO:0000256" key="10">
    <source>
        <dbReference type="RuleBase" id="RU361207"/>
    </source>
</evidence>
<protein>
    <recommendedName>
        <fullName evidence="4 10">4-alpha-glucanotransferase</fullName>
        <ecNumber evidence="3 10">2.4.1.25</ecNumber>
    </recommendedName>
    <alternativeName>
        <fullName evidence="8 10">Amylomaltase</fullName>
    </alternativeName>
    <alternativeName>
        <fullName evidence="9 10">Disproportionating enzyme</fullName>
    </alternativeName>
</protein>
<dbReference type="GO" id="GO:0005975">
    <property type="term" value="P:carbohydrate metabolic process"/>
    <property type="evidence" value="ECO:0007669"/>
    <property type="project" value="InterPro"/>
</dbReference>
<evidence type="ECO:0000256" key="3">
    <source>
        <dbReference type="ARBA" id="ARBA00012560"/>
    </source>
</evidence>
<gene>
    <name evidence="11" type="ORF">SAMN04488505_103267</name>
</gene>
<dbReference type="NCBIfam" id="TIGR00217">
    <property type="entry name" value="malQ"/>
    <property type="match status" value="1"/>
</dbReference>
<dbReference type="Gene3D" id="3.20.20.80">
    <property type="entry name" value="Glycosidases"/>
    <property type="match status" value="1"/>
</dbReference>
<dbReference type="InterPro" id="IPR017853">
    <property type="entry name" value="GH"/>
</dbReference>
<keyword evidence="7 10" id="KW-0119">Carbohydrate metabolism</keyword>
<keyword evidence="6 10" id="KW-0808">Transferase</keyword>
<dbReference type="SUPFAM" id="SSF51445">
    <property type="entry name" value="(Trans)glycosidases"/>
    <property type="match status" value="1"/>
</dbReference>
<comment type="catalytic activity">
    <reaction evidence="1 10">
        <text>Transfers a segment of a (1-&gt;4)-alpha-D-glucan to a new position in an acceptor, which may be glucose or a (1-&gt;4)-alpha-D-glucan.</text>
        <dbReference type="EC" id="2.4.1.25"/>
    </reaction>
</comment>
<dbReference type="GO" id="GO:0004134">
    <property type="term" value="F:4-alpha-glucanotransferase activity"/>
    <property type="evidence" value="ECO:0007669"/>
    <property type="project" value="UniProtKB-EC"/>
</dbReference>
<evidence type="ECO:0000256" key="7">
    <source>
        <dbReference type="ARBA" id="ARBA00023277"/>
    </source>
</evidence>
<dbReference type="OrthoDB" id="9811841at2"/>
<dbReference type="Pfam" id="PF02446">
    <property type="entry name" value="Glyco_hydro_77"/>
    <property type="match status" value="1"/>
</dbReference>
<dbReference type="PANTHER" id="PTHR32438">
    <property type="entry name" value="4-ALPHA-GLUCANOTRANSFERASE DPE1, CHLOROPLASTIC/AMYLOPLASTIC"/>
    <property type="match status" value="1"/>
</dbReference>
<organism evidence="11 12">
    <name type="scientific">Chitinophaga rupis</name>
    <dbReference type="NCBI Taxonomy" id="573321"/>
    <lineage>
        <taxon>Bacteria</taxon>
        <taxon>Pseudomonadati</taxon>
        <taxon>Bacteroidota</taxon>
        <taxon>Chitinophagia</taxon>
        <taxon>Chitinophagales</taxon>
        <taxon>Chitinophagaceae</taxon>
        <taxon>Chitinophaga</taxon>
    </lineage>
</organism>
<evidence type="ECO:0000256" key="4">
    <source>
        <dbReference type="ARBA" id="ARBA00020295"/>
    </source>
</evidence>
<name>A0A1H7VBA1_9BACT</name>
<evidence type="ECO:0000313" key="12">
    <source>
        <dbReference type="Proteomes" id="UP000198984"/>
    </source>
</evidence>
<sequence>MHITSLPGPFGIGDLGPAARDFADQLYRSGQQIWQLLPLSPASAGAGYSPYSASSAMAGNIMLISPELLADDGLLDKRSLKSFHLPADSIVDFSSAYANKSRLLELAYENYCKGKFRVIEKAYRAFCKQHAYWLDDFVRYQSLTILHKGLPWYEWKKKYRDSTKADAPELHILQEKERFWQFLFDKQWHALKSYCNERHIQLLGDLPFYISYNAADVWANRNLFLLDKEGNMQGVAGVPPDYFNEDGQLWNMPVFNWDVLKTQNYKWWVSRIRRNLEWYNLLRLDHFRAFANYWEVPAGAPTAVEGEWKNGPGADLFNALQTAFPEMPFVAEDLGDINDAVLQLRDQFRLPGMKVLQFAFGEDMPQSPHIPHDHSPNFFVYTGTHDNNTSRGWFRQDAAPADIERLCLYTGQTITEEEVAQVLGRMVYASVAQHAVLPMQDVLGLDEKARMNTPAVAGNNWSWRMLPGQFTDAMAARLEEWTIVYNRKRSNK</sequence>
<keyword evidence="5 10" id="KW-0328">Glycosyltransferase</keyword>
<dbReference type="Proteomes" id="UP000198984">
    <property type="component" value="Unassembled WGS sequence"/>
</dbReference>
<evidence type="ECO:0000256" key="2">
    <source>
        <dbReference type="ARBA" id="ARBA00005684"/>
    </source>
</evidence>
<evidence type="ECO:0000256" key="8">
    <source>
        <dbReference type="ARBA" id="ARBA00031423"/>
    </source>
</evidence>
<dbReference type="EMBL" id="FOBB01000003">
    <property type="protein sequence ID" value="SEM06185.1"/>
    <property type="molecule type" value="Genomic_DNA"/>
</dbReference>
<accession>A0A1H7VBA1</accession>
<dbReference type="EC" id="2.4.1.25" evidence="3 10"/>
<dbReference type="InterPro" id="IPR003385">
    <property type="entry name" value="Glyco_hydro_77"/>
</dbReference>
<comment type="similarity">
    <text evidence="2 10">Belongs to the disproportionating enzyme family.</text>
</comment>
<reference evidence="11 12" key="1">
    <citation type="submission" date="2016-10" db="EMBL/GenBank/DDBJ databases">
        <authorList>
            <person name="de Groot N.N."/>
        </authorList>
    </citation>
    <scope>NUCLEOTIDE SEQUENCE [LARGE SCALE GENOMIC DNA]</scope>
    <source>
        <strain evidence="11 12">DSM 21039</strain>
    </source>
</reference>
<proteinExistence type="inferred from homology"/>
<dbReference type="NCBIfam" id="NF011080">
    <property type="entry name" value="PRK14508.1-3"/>
    <property type="match status" value="1"/>
</dbReference>
<evidence type="ECO:0000256" key="1">
    <source>
        <dbReference type="ARBA" id="ARBA00000439"/>
    </source>
</evidence>
<evidence type="ECO:0000256" key="5">
    <source>
        <dbReference type="ARBA" id="ARBA00022676"/>
    </source>
</evidence>
<keyword evidence="12" id="KW-1185">Reference proteome</keyword>
<dbReference type="STRING" id="573321.SAMN04488505_103267"/>
<evidence type="ECO:0000256" key="9">
    <source>
        <dbReference type="ARBA" id="ARBA00031501"/>
    </source>
</evidence>